<dbReference type="EMBL" id="SOBK01000012">
    <property type="protein sequence ID" value="TDT86575.1"/>
    <property type="molecule type" value="Genomic_DNA"/>
</dbReference>
<reference evidence="2 3" key="1">
    <citation type="submission" date="2019-03" db="EMBL/GenBank/DDBJ databases">
        <title>Genomic Encyclopedia of Type Strains, Phase IV (KMG-IV): sequencing the most valuable type-strain genomes for metagenomic binning, comparative biology and taxonomic classification.</title>
        <authorList>
            <person name="Goeker M."/>
        </authorList>
    </citation>
    <scope>NUCLEOTIDE SEQUENCE [LARGE SCALE GENOMIC DNA]</scope>
    <source>
        <strain evidence="2 3">DSM 101483</strain>
    </source>
</reference>
<accession>A0AA94PU22</accession>
<feature type="compositionally biased region" description="Polar residues" evidence="1">
    <location>
        <begin position="1"/>
        <end position="16"/>
    </location>
</feature>
<protein>
    <submittedName>
        <fullName evidence="2">Uncharacterized protein</fullName>
    </submittedName>
</protein>
<evidence type="ECO:0000313" key="2">
    <source>
        <dbReference type="EMBL" id="TDT86575.1"/>
    </source>
</evidence>
<name>A0AA94PU22_9BACT</name>
<sequence length="39" mass="4235">MAKPPKTQTPAGNTPETLAVRPRSGYTTPNVTDHTELQK</sequence>
<feature type="region of interest" description="Disordered" evidence="1">
    <location>
        <begin position="1"/>
        <end position="39"/>
    </location>
</feature>
<dbReference type="Proteomes" id="UP000295506">
    <property type="component" value="Unassembled WGS sequence"/>
</dbReference>
<proteinExistence type="predicted"/>
<organism evidence="2 3">
    <name type="scientific">Pseudodesulfovibrio indicus</name>
    <dbReference type="NCBI Taxonomy" id="1716143"/>
    <lineage>
        <taxon>Bacteria</taxon>
        <taxon>Pseudomonadati</taxon>
        <taxon>Thermodesulfobacteriota</taxon>
        <taxon>Desulfovibrionia</taxon>
        <taxon>Desulfovibrionales</taxon>
        <taxon>Desulfovibrionaceae</taxon>
    </lineage>
</organism>
<evidence type="ECO:0000256" key="1">
    <source>
        <dbReference type="SAM" id="MobiDB-lite"/>
    </source>
</evidence>
<comment type="caution">
    <text evidence="2">The sequence shown here is derived from an EMBL/GenBank/DDBJ whole genome shotgun (WGS) entry which is preliminary data.</text>
</comment>
<dbReference type="AlphaFoldDB" id="A0AA94PU22"/>
<gene>
    <name evidence="2" type="ORF">EDC59_11284</name>
</gene>
<evidence type="ECO:0000313" key="3">
    <source>
        <dbReference type="Proteomes" id="UP000295506"/>
    </source>
</evidence>